<accession>A0A9N7YE41</accession>
<gene>
    <name evidence="2" type="ORF">PLEPLA_LOCUS16095</name>
</gene>
<keyword evidence="3" id="KW-1185">Reference proteome</keyword>
<dbReference type="EMBL" id="CADEAL010001024">
    <property type="protein sequence ID" value="CAB1428130.1"/>
    <property type="molecule type" value="Genomic_DNA"/>
</dbReference>
<reference evidence="2" key="1">
    <citation type="submission" date="2020-03" db="EMBL/GenBank/DDBJ databases">
        <authorList>
            <person name="Weist P."/>
        </authorList>
    </citation>
    <scope>NUCLEOTIDE SEQUENCE</scope>
</reference>
<feature type="compositionally biased region" description="Basic and acidic residues" evidence="1">
    <location>
        <begin position="7"/>
        <end position="29"/>
    </location>
</feature>
<feature type="region of interest" description="Disordered" evidence="1">
    <location>
        <begin position="84"/>
        <end position="154"/>
    </location>
</feature>
<name>A0A9N7YE41_PLEPL</name>
<evidence type="ECO:0000313" key="2">
    <source>
        <dbReference type="EMBL" id="CAB1428130.1"/>
    </source>
</evidence>
<feature type="compositionally biased region" description="Polar residues" evidence="1">
    <location>
        <begin position="131"/>
        <end position="141"/>
    </location>
</feature>
<feature type="region of interest" description="Disordered" evidence="1">
    <location>
        <begin position="1"/>
        <end position="70"/>
    </location>
</feature>
<organism evidence="2 3">
    <name type="scientific">Pleuronectes platessa</name>
    <name type="common">European plaice</name>
    <dbReference type="NCBI Taxonomy" id="8262"/>
    <lineage>
        <taxon>Eukaryota</taxon>
        <taxon>Metazoa</taxon>
        <taxon>Chordata</taxon>
        <taxon>Craniata</taxon>
        <taxon>Vertebrata</taxon>
        <taxon>Euteleostomi</taxon>
        <taxon>Actinopterygii</taxon>
        <taxon>Neopterygii</taxon>
        <taxon>Teleostei</taxon>
        <taxon>Neoteleostei</taxon>
        <taxon>Acanthomorphata</taxon>
        <taxon>Carangaria</taxon>
        <taxon>Pleuronectiformes</taxon>
        <taxon>Pleuronectoidei</taxon>
        <taxon>Pleuronectidae</taxon>
        <taxon>Pleuronectes</taxon>
    </lineage>
</organism>
<evidence type="ECO:0000256" key="1">
    <source>
        <dbReference type="SAM" id="MobiDB-lite"/>
    </source>
</evidence>
<comment type="caution">
    <text evidence="2">The sequence shown here is derived from an EMBL/GenBank/DDBJ whole genome shotgun (WGS) entry which is preliminary data.</text>
</comment>
<proteinExistence type="predicted"/>
<evidence type="ECO:0000313" key="3">
    <source>
        <dbReference type="Proteomes" id="UP001153269"/>
    </source>
</evidence>
<dbReference type="Proteomes" id="UP001153269">
    <property type="component" value="Unassembled WGS sequence"/>
</dbReference>
<sequence length="154" mass="17541">MRKQRERRGDKERSEAEEERKKRQIHLEDSQTAGEAGRQTDSLWRRVGSRTEPRTSDTTAFAEKPPRRCRRRCQHAVSDVVLALDPPDESINRLHTGTQPRSTRTTHNNRHQENDVSPQPSPPRTSTPVSITLNPSLTSTERAAVETGGQHGRY</sequence>
<feature type="compositionally biased region" description="Polar residues" evidence="1">
    <location>
        <begin position="93"/>
        <end position="106"/>
    </location>
</feature>
<dbReference type="AlphaFoldDB" id="A0A9N7YE41"/>
<protein>
    <submittedName>
        <fullName evidence="2">Uncharacterized protein</fullName>
    </submittedName>
</protein>